<dbReference type="RefSeq" id="WP_154803972.1">
    <property type="nucleotide sequence ID" value="NZ_LR134317.1"/>
</dbReference>
<keyword evidence="1" id="KW-0812">Transmembrane</keyword>
<dbReference type="InterPro" id="IPR046717">
    <property type="entry name" value="DUF6609"/>
</dbReference>
<feature type="transmembrane region" description="Helical" evidence="1">
    <location>
        <begin position="20"/>
        <end position="37"/>
    </location>
</feature>
<gene>
    <name evidence="2" type="ORF">NCTC6180_01113</name>
</gene>
<feature type="transmembrane region" description="Helical" evidence="1">
    <location>
        <begin position="133"/>
        <end position="150"/>
    </location>
</feature>
<feature type="transmembrane region" description="Helical" evidence="1">
    <location>
        <begin position="108"/>
        <end position="126"/>
    </location>
</feature>
<evidence type="ECO:0000256" key="1">
    <source>
        <dbReference type="SAM" id="Phobius"/>
    </source>
</evidence>
<keyword evidence="1" id="KW-1133">Transmembrane helix</keyword>
<evidence type="ECO:0000313" key="3">
    <source>
        <dbReference type="Proteomes" id="UP000269903"/>
    </source>
</evidence>
<evidence type="ECO:0000313" key="2">
    <source>
        <dbReference type="EMBL" id="VEF07367.1"/>
    </source>
</evidence>
<accession>A0A7Z9D2U6</accession>
<dbReference type="Pfam" id="PF20313">
    <property type="entry name" value="DUF6609"/>
    <property type="match status" value="1"/>
</dbReference>
<dbReference type="Proteomes" id="UP000269903">
    <property type="component" value="Chromosome"/>
</dbReference>
<dbReference type="AlphaFoldDB" id="A0A7Z9D2U6"/>
<name>A0A7Z9D2U6_STRSZ</name>
<sequence>MNFLNYDKDEKLEFNYKRACGLWLIVVAVIISAASLIGGKQIINMQVFSIGYVISFFSINMNKKVLNKLSDGSSSKFQDTVSSYAIILLFILMFLLGGPFFATENWRLIWLGAFMATALHFFPYYFVHGKSMIYLGFICAINISIGYSFADIPLVVIAYIDAAIKFVFGMYLLFFSKPLKQR</sequence>
<dbReference type="EMBL" id="LR134317">
    <property type="protein sequence ID" value="VEF07367.1"/>
    <property type="molecule type" value="Genomic_DNA"/>
</dbReference>
<keyword evidence="1" id="KW-0472">Membrane</keyword>
<feature type="transmembrane region" description="Helical" evidence="1">
    <location>
        <begin position="81"/>
        <end position="102"/>
    </location>
</feature>
<feature type="transmembrane region" description="Helical" evidence="1">
    <location>
        <begin position="43"/>
        <end position="61"/>
    </location>
</feature>
<proteinExistence type="predicted"/>
<feature type="transmembrane region" description="Helical" evidence="1">
    <location>
        <begin position="156"/>
        <end position="175"/>
    </location>
</feature>
<protein>
    <submittedName>
        <fullName evidence="2">Uncharacterized protein</fullName>
    </submittedName>
</protein>
<organism evidence="2 3">
    <name type="scientific">Streptococcus equi subsp. zooepidemicus</name>
    <dbReference type="NCBI Taxonomy" id="40041"/>
    <lineage>
        <taxon>Bacteria</taxon>
        <taxon>Bacillati</taxon>
        <taxon>Bacillota</taxon>
        <taxon>Bacilli</taxon>
        <taxon>Lactobacillales</taxon>
        <taxon>Streptococcaceae</taxon>
        <taxon>Streptococcus</taxon>
    </lineage>
</organism>
<reference evidence="2 3" key="1">
    <citation type="submission" date="2018-12" db="EMBL/GenBank/DDBJ databases">
        <authorList>
            <consortium name="Pathogen Informatics"/>
        </authorList>
    </citation>
    <scope>NUCLEOTIDE SEQUENCE [LARGE SCALE GENOMIC DNA]</scope>
    <source>
        <strain evidence="2 3">NCTC6180</strain>
    </source>
</reference>